<dbReference type="InterPro" id="IPR012296">
    <property type="entry name" value="Nuclease_put_TT1808"/>
</dbReference>
<sequence length="190" mass="22703">MYSQAKFIDSTIDEYLQFDLESIVRHEYIAGQVYPVLKDSHNLKIIAENLFARLRTQLYGSDCQVFTSDMKIRIEPINAFYYPEVSVVRDSEDRELYFKTRPCLIVEVISPITERIDRNEKLFNYRQLPSLQEYILVHQSEMKVELYRKIYQNNWLMQIFTQDNILQLQSVDVEITMAEIYEDVEFGQDN</sequence>
<evidence type="ECO:0000313" key="2">
    <source>
        <dbReference type="EMBL" id="MBE9214124.1"/>
    </source>
</evidence>
<dbReference type="SUPFAM" id="SSF52980">
    <property type="entry name" value="Restriction endonuclease-like"/>
    <property type="match status" value="1"/>
</dbReference>
<evidence type="ECO:0000313" key="3">
    <source>
        <dbReference type="Proteomes" id="UP000620559"/>
    </source>
</evidence>
<accession>A0A8J7JTR9</accession>
<dbReference type="PANTHER" id="PTHR36558">
    <property type="entry name" value="GLR1098 PROTEIN"/>
    <property type="match status" value="1"/>
</dbReference>
<protein>
    <submittedName>
        <fullName evidence="2">Uma2 family endonuclease</fullName>
    </submittedName>
</protein>
<evidence type="ECO:0000259" key="1">
    <source>
        <dbReference type="Pfam" id="PF05685"/>
    </source>
</evidence>
<dbReference type="GO" id="GO:0004519">
    <property type="term" value="F:endonuclease activity"/>
    <property type="evidence" value="ECO:0007669"/>
    <property type="project" value="UniProtKB-KW"/>
</dbReference>
<reference evidence="2" key="1">
    <citation type="submission" date="2020-10" db="EMBL/GenBank/DDBJ databases">
        <authorList>
            <person name="Castelo-Branco R."/>
            <person name="Eusebio N."/>
            <person name="Adriana R."/>
            <person name="Vieira A."/>
            <person name="Brugerolle De Fraissinette N."/>
            <person name="Rezende De Castro R."/>
            <person name="Schneider M.P."/>
            <person name="Vasconcelos V."/>
            <person name="Leao P.N."/>
        </authorList>
    </citation>
    <scope>NUCLEOTIDE SEQUENCE</scope>
    <source>
        <strain evidence="2">LEGE 06105</strain>
    </source>
</reference>
<keyword evidence="2" id="KW-0378">Hydrolase</keyword>
<name>A0A8J7JTR9_9CYAN</name>
<comment type="caution">
    <text evidence="2">The sequence shown here is derived from an EMBL/GenBank/DDBJ whole genome shotgun (WGS) entry which is preliminary data.</text>
</comment>
<dbReference type="PANTHER" id="PTHR36558:SF1">
    <property type="entry name" value="RESTRICTION ENDONUCLEASE DOMAIN-CONTAINING PROTEIN-RELATED"/>
    <property type="match status" value="1"/>
</dbReference>
<organism evidence="2 3">
    <name type="scientific">Plectonema cf. radiosum LEGE 06105</name>
    <dbReference type="NCBI Taxonomy" id="945769"/>
    <lineage>
        <taxon>Bacteria</taxon>
        <taxon>Bacillati</taxon>
        <taxon>Cyanobacteriota</taxon>
        <taxon>Cyanophyceae</taxon>
        <taxon>Oscillatoriophycideae</taxon>
        <taxon>Oscillatoriales</taxon>
        <taxon>Microcoleaceae</taxon>
        <taxon>Plectonema</taxon>
    </lineage>
</organism>
<dbReference type="InterPro" id="IPR011335">
    <property type="entry name" value="Restrct_endonuc-II-like"/>
</dbReference>
<dbReference type="RefSeq" id="WP_193921604.1">
    <property type="nucleotide sequence ID" value="NZ_JADEWL010000051.1"/>
</dbReference>
<gene>
    <name evidence="2" type="ORF">IQ247_15865</name>
</gene>
<dbReference type="AlphaFoldDB" id="A0A8J7JTR9"/>
<feature type="domain" description="Putative restriction endonuclease" evidence="1">
    <location>
        <begin position="13"/>
        <end position="171"/>
    </location>
</feature>
<dbReference type="Gene3D" id="3.90.1570.10">
    <property type="entry name" value="tt1808, chain A"/>
    <property type="match status" value="1"/>
</dbReference>
<keyword evidence="3" id="KW-1185">Reference proteome</keyword>
<dbReference type="CDD" id="cd06260">
    <property type="entry name" value="DUF820-like"/>
    <property type="match status" value="1"/>
</dbReference>
<proteinExistence type="predicted"/>
<keyword evidence="2" id="KW-0255">Endonuclease</keyword>
<dbReference type="EMBL" id="JADEWL010000051">
    <property type="protein sequence ID" value="MBE9214124.1"/>
    <property type="molecule type" value="Genomic_DNA"/>
</dbReference>
<dbReference type="Pfam" id="PF05685">
    <property type="entry name" value="Uma2"/>
    <property type="match status" value="1"/>
</dbReference>
<dbReference type="InterPro" id="IPR008538">
    <property type="entry name" value="Uma2"/>
</dbReference>
<dbReference type="Proteomes" id="UP000620559">
    <property type="component" value="Unassembled WGS sequence"/>
</dbReference>
<keyword evidence="2" id="KW-0540">Nuclease</keyword>